<dbReference type="EMBL" id="VXIS01000032">
    <property type="protein sequence ID" value="KAA8911730.1"/>
    <property type="molecule type" value="Genomic_DNA"/>
</dbReference>
<dbReference type="AlphaFoldDB" id="A0A5J5F4Z6"/>
<sequence length="106" mass="11700">MDAEDVGLFANLQQLLVPEVTRGEITNAYCASDAVIQKLGFRPHQLQGLGLNLRRFHAETEGKKGSGRKRTSIPIKVIMADERCTAAMLCFLERTKAGAWPEGPKM</sequence>
<organism evidence="1 2">
    <name type="scientific">Sphaerosporella brunnea</name>
    <dbReference type="NCBI Taxonomy" id="1250544"/>
    <lineage>
        <taxon>Eukaryota</taxon>
        <taxon>Fungi</taxon>
        <taxon>Dikarya</taxon>
        <taxon>Ascomycota</taxon>
        <taxon>Pezizomycotina</taxon>
        <taxon>Pezizomycetes</taxon>
        <taxon>Pezizales</taxon>
        <taxon>Pyronemataceae</taxon>
        <taxon>Sphaerosporella</taxon>
    </lineage>
</organism>
<accession>A0A5J5F4Z6</accession>
<dbReference type="InParanoid" id="A0A5J5F4Z6"/>
<evidence type="ECO:0000313" key="1">
    <source>
        <dbReference type="EMBL" id="KAA8911730.1"/>
    </source>
</evidence>
<protein>
    <submittedName>
        <fullName evidence="1">Uncharacterized protein</fullName>
    </submittedName>
</protein>
<gene>
    <name evidence="1" type="ORF">FN846DRAFT_916919</name>
</gene>
<keyword evidence="2" id="KW-1185">Reference proteome</keyword>
<name>A0A5J5F4Z6_9PEZI</name>
<proteinExistence type="predicted"/>
<dbReference type="Proteomes" id="UP000326924">
    <property type="component" value="Unassembled WGS sequence"/>
</dbReference>
<reference evidence="1 2" key="1">
    <citation type="submission" date="2019-09" db="EMBL/GenBank/DDBJ databases">
        <title>Draft genome of the ectomycorrhizal ascomycete Sphaerosporella brunnea.</title>
        <authorList>
            <consortium name="DOE Joint Genome Institute"/>
            <person name="Benucci G.M."/>
            <person name="Marozzi G."/>
            <person name="Antonielli L."/>
            <person name="Sanchez S."/>
            <person name="Marco P."/>
            <person name="Wang X."/>
            <person name="Falini L.B."/>
            <person name="Barry K."/>
            <person name="Haridas S."/>
            <person name="Lipzen A."/>
            <person name="Labutti K."/>
            <person name="Grigoriev I.V."/>
            <person name="Murat C."/>
            <person name="Martin F."/>
            <person name="Albertini E."/>
            <person name="Donnini D."/>
            <person name="Bonito G."/>
        </authorList>
    </citation>
    <scope>NUCLEOTIDE SEQUENCE [LARGE SCALE GENOMIC DNA]</scope>
    <source>
        <strain evidence="1 2">Sb_GMNB300</strain>
    </source>
</reference>
<comment type="caution">
    <text evidence="1">The sequence shown here is derived from an EMBL/GenBank/DDBJ whole genome shotgun (WGS) entry which is preliminary data.</text>
</comment>
<evidence type="ECO:0000313" key="2">
    <source>
        <dbReference type="Proteomes" id="UP000326924"/>
    </source>
</evidence>